<comment type="caution">
    <text evidence="1">The sequence shown here is derived from an EMBL/GenBank/DDBJ whole genome shotgun (WGS) entry which is preliminary data.</text>
</comment>
<accession>A0ABT1F361</accession>
<dbReference type="RefSeq" id="WP_253543973.1">
    <property type="nucleotide sequence ID" value="NZ_JAMYZY010000023.1"/>
</dbReference>
<dbReference type="Proteomes" id="UP001523528">
    <property type="component" value="Unassembled WGS sequence"/>
</dbReference>
<name>A0ABT1F361_9PROT</name>
<keyword evidence="2" id="KW-1185">Reference proteome</keyword>
<gene>
    <name evidence="1" type="ORF">NKW50_08180</name>
</gene>
<dbReference type="EMBL" id="JAMYZZ010000011">
    <property type="protein sequence ID" value="MCP1258568.1"/>
    <property type="molecule type" value="Genomic_DNA"/>
</dbReference>
<sequence length="60" mass="6662">MMDALACAVTVWTRMENQPHEANIGNCKRSLIKAAHAITQLWGDVLEEEGRRKVGQKALA</sequence>
<reference evidence="1 2" key="1">
    <citation type="submission" date="2022-06" db="EMBL/GenBank/DDBJ databases">
        <title>Acetobacer genomes from food samples.</title>
        <authorList>
            <person name="Sombolestani A."/>
        </authorList>
    </citation>
    <scope>NUCLEOTIDE SEQUENCE [LARGE SCALE GENOMIC DNA]</scope>
    <source>
        <strain evidence="1 2">R-83285</strain>
    </source>
</reference>
<evidence type="ECO:0000313" key="2">
    <source>
        <dbReference type="Proteomes" id="UP001523528"/>
    </source>
</evidence>
<evidence type="ECO:0000313" key="1">
    <source>
        <dbReference type="EMBL" id="MCP1258568.1"/>
    </source>
</evidence>
<protein>
    <submittedName>
        <fullName evidence="1">Uncharacterized protein</fullName>
    </submittedName>
</protein>
<proteinExistence type="predicted"/>
<organism evidence="1 2">
    <name type="scientific">Acetobacter lambici</name>
    <dbReference type="NCBI Taxonomy" id="1332824"/>
    <lineage>
        <taxon>Bacteria</taxon>
        <taxon>Pseudomonadati</taxon>
        <taxon>Pseudomonadota</taxon>
        <taxon>Alphaproteobacteria</taxon>
        <taxon>Acetobacterales</taxon>
        <taxon>Acetobacteraceae</taxon>
        <taxon>Acetobacter</taxon>
    </lineage>
</organism>